<dbReference type="InterPro" id="IPR011626">
    <property type="entry name" value="Alpha-macroglobulin_TED"/>
</dbReference>
<dbReference type="Pfam" id="PF07678">
    <property type="entry name" value="TED_complement"/>
    <property type="match status" value="1"/>
</dbReference>
<dbReference type="PANTHER" id="PTHR11412:SF136">
    <property type="entry name" value="CD109 ANTIGEN"/>
    <property type="match status" value="1"/>
</dbReference>
<evidence type="ECO:0000313" key="4">
    <source>
        <dbReference type="EMBL" id="CAE8608498.1"/>
    </source>
</evidence>
<dbReference type="InterPro" id="IPR050473">
    <property type="entry name" value="A2M/Complement_sys"/>
</dbReference>
<proteinExistence type="predicted"/>
<keyword evidence="2" id="KW-0882">Thioester bond</keyword>
<keyword evidence="1" id="KW-0732">Signal</keyword>
<organism evidence="4 5">
    <name type="scientific">Polarella glacialis</name>
    <name type="common">Dinoflagellate</name>
    <dbReference type="NCBI Taxonomy" id="89957"/>
    <lineage>
        <taxon>Eukaryota</taxon>
        <taxon>Sar</taxon>
        <taxon>Alveolata</taxon>
        <taxon>Dinophyceae</taxon>
        <taxon>Suessiales</taxon>
        <taxon>Suessiaceae</taxon>
        <taxon>Polarella</taxon>
    </lineage>
</organism>
<sequence>LRPTAHVPTRRRVLLGLWQLGLIGLHVADRLRAARLRRSSQGSGLVSVDSSVLAAAATWLVQLQNSEGSFKSIGNVIHTEMMGGAGSSIALTAFVASALAKANTEVPALAVSGLPQALQKAGAFLSGSQSLDTYSGLLRAHAMALSGLWTSLQVADAALAISSATTGRRFWTSS</sequence>
<evidence type="ECO:0000256" key="2">
    <source>
        <dbReference type="ARBA" id="ARBA00022966"/>
    </source>
</evidence>
<dbReference type="Proteomes" id="UP000654075">
    <property type="component" value="Unassembled WGS sequence"/>
</dbReference>
<comment type="caution">
    <text evidence="4">The sequence shown here is derived from an EMBL/GenBank/DDBJ whole genome shotgun (WGS) entry which is preliminary data.</text>
</comment>
<dbReference type="AlphaFoldDB" id="A0A813F5J6"/>
<evidence type="ECO:0000313" key="5">
    <source>
        <dbReference type="Proteomes" id="UP000654075"/>
    </source>
</evidence>
<dbReference type="Gene3D" id="1.50.10.20">
    <property type="match status" value="1"/>
</dbReference>
<gene>
    <name evidence="4" type="ORF">PGLA1383_LOCUS26357</name>
</gene>
<feature type="domain" description="Alpha-macroglobulin-like TED" evidence="3">
    <location>
        <begin position="40"/>
        <end position="171"/>
    </location>
</feature>
<feature type="non-terminal residue" evidence="4">
    <location>
        <position position="174"/>
    </location>
</feature>
<dbReference type="SUPFAM" id="SSF48239">
    <property type="entry name" value="Terpenoid cyclases/Protein prenyltransferases"/>
    <property type="match status" value="1"/>
</dbReference>
<dbReference type="InterPro" id="IPR008930">
    <property type="entry name" value="Terpenoid_cyclase/PrenylTrfase"/>
</dbReference>
<keyword evidence="5" id="KW-1185">Reference proteome</keyword>
<reference evidence="4" key="1">
    <citation type="submission" date="2021-02" db="EMBL/GenBank/DDBJ databases">
        <authorList>
            <person name="Dougan E. K."/>
            <person name="Rhodes N."/>
            <person name="Thang M."/>
            <person name="Chan C."/>
        </authorList>
    </citation>
    <scope>NUCLEOTIDE SEQUENCE</scope>
</reference>
<dbReference type="EMBL" id="CAJNNV010023094">
    <property type="protein sequence ID" value="CAE8608498.1"/>
    <property type="molecule type" value="Genomic_DNA"/>
</dbReference>
<dbReference type="OrthoDB" id="9998011at2759"/>
<protein>
    <recommendedName>
        <fullName evidence="3">Alpha-macroglobulin-like TED domain-containing protein</fullName>
    </recommendedName>
</protein>
<accession>A0A813F5J6</accession>
<feature type="non-terminal residue" evidence="4">
    <location>
        <position position="1"/>
    </location>
</feature>
<name>A0A813F5J6_POLGL</name>
<evidence type="ECO:0000259" key="3">
    <source>
        <dbReference type="Pfam" id="PF07678"/>
    </source>
</evidence>
<evidence type="ECO:0000256" key="1">
    <source>
        <dbReference type="ARBA" id="ARBA00022729"/>
    </source>
</evidence>
<dbReference type="PANTHER" id="PTHR11412">
    <property type="entry name" value="MACROGLOBULIN / COMPLEMENT"/>
    <property type="match status" value="1"/>
</dbReference>
<dbReference type="GO" id="GO:0005615">
    <property type="term" value="C:extracellular space"/>
    <property type="evidence" value="ECO:0007669"/>
    <property type="project" value="InterPro"/>
</dbReference>